<accession>A0A5N6GZQ2</accession>
<evidence type="ECO:0000256" key="1">
    <source>
        <dbReference type="ARBA" id="ARBA00004613"/>
    </source>
</evidence>
<dbReference type="GO" id="GO:0005576">
    <property type="term" value="C:extracellular region"/>
    <property type="evidence" value="ECO:0007669"/>
    <property type="project" value="UniProtKB-SubCell"/>
</dbReference>
<dbReference type="Proteomes" id="UP000325434">
    <property type="component" value="Unassembled WGS sequence"/>
</dbReference>
<dbReference type="SMR" id="A0A5N6GZQ2"/>
<evidence type="ECO:0000313" key="4">
    <source>
        <dbReference type="EMBL" id="KAB8247741.1"/>
    </source>
</evidence>
<sequence>MLRYVLENGYINPLGVPRRGFTITSNSRTLSKTLKPETFLPPSSQAVFKRPSFRTSIITMKSFTAISLLALFSSALAAPVEQSTDASTAATISVSYDQKYDVSGSSLTTVSCSDGVYGLISQGYSTFGSLPGFPNIGGAPTVAGWNSPNCGKCYQLHYAAGNVDKSIYVTAIDAAPGGFNIGLQAMNTLTNGLAEQLGRVNVDYTEVPRSNCGFP</sequence>
<dbReference type="Gene3D" id="2.40.40.10">
    <property type="entry name" value="RlpA-like domain"/>
    <property type="match status" value="1"/>
</dbReference>
<protein>
    <submittedName>
        <fullName evidence="4">Cerato-platanin-domain-containing protein</fullName>
    </submittedName>
</protein>
<comment type="similarity">
    <text evidence="2">Belongs to the cerato-platanin family.</text>
</comment>
<evidence type="ECO:0000256" key="3">
    <source>
        <dbReference type="ARBA" id="ARBA00022525"/>
    </source>
</evidence>
<dbReference type="InterPro" id="IPR010829">
    <property type="entry name" value="Cerato-platanin"/>
</dbReference>
<evidence type="ECO:0000256" key="2">
    <source>
        <dbReference type="ARBA" id="ARBA00010421"/>
    </source>
</evidence>
<organism evidence="4">
    <name type="scientific">Aspergillus flavus</name>
    <dbReference type="NCBI Taxonomy" id="5059"/>
    <lineage>
        <taxon>Eukaryota</taxon>
        <taxon>Fungi</taxon>
        <taxon>Dikarya</taxon>
        <taxon>Ascomycota</taxon>
        <taxon>Pezizomycotina</taxon>
        <taxon>Eurotiomycetes</taxon>
        <taxon>Eurotiomycetidae</taxon>
        <taxon>Eurotiales</taxon>
        <taxon>Aspergillaceae</taxon>
        <taxon>Aspergillus</taxon>
        <taxon>Aspergillus subgen. Circumdati</taxon>
    </lineage>
</organism>
<dbReference type="EMBL" id="ML734586">
    <property type="protein sequence ID" value="KAB8247741.1"/>
    <property type="molecule type" value="Genomic_DNA"/>
</dbReference>
<dbReference type="SUPFAM" id="SSF50685">
    <property type="entry name" value="Barwin-like endoglucanases"/>
    <property type="match status" value="1"/>
</dbReference>
<keyword evidence="3" id="KW-0964">Secreted</keyword>
<comment type="subcellular location">
    <subcellularLocation>
        <location evidence="1">Secreted</location>
    </subcellularLocation>
</comment>
<name>A0A5N6GZQ2_ASPFL</name>
<proteinExistence type="inferred from homology"/>
<gene>
    <name evidence="4" type="ORF">BDV35DRAFT_186079</name>
</gene>
<dbReference type="Pfam" id="PF07249">
    <property type="entry name" value="Cerato-platanin"/>
    <property type="match status" value="1"/>
</dbReference>
<dbReference type="VEuPathDB" id="FungiDB:AFLA_005928"/>
<dbReference type="AlphaFoldDB" id="A0A5N6GZQ2"/>
<dbReference type="CDD" id="cd22778">
    <property type="entry name" value="DPBB_CEPL-like"/>
    <property type="match status" value="1"/>
</dbReference>
<reference evidence="4" key="1">
    <citation type="submission" date="2019-04" db="EMBL/GenBank/DDBJ databases">
        <title>Friends and foes A comparative genomics study of 23 Aspergillus species from section Flavi.</title>
        <authorList>
            <consortium name="DOE Joint Genome Institute"/>
            <person name="Kjaerbolling I."/>
            <person name="Vesth T."/>
            <person name="Frisvad J.C."/>
            <person name="Nybo J.L."/>
            <person name="Theobald S."/>
            <person name="Kildgaard S."/>
            <person name="Isbrandt T."/>
            <person name="Kuo A."/>
            <person name="Sato A."/>
            <person name="Lyhne E.K."/>
            <person name="Kogle M.E."/>
            <person name="Wiebenga A."/>
            <person name="Kun R.S."/>
            <person name="Lubbers R.J."/>
            <person name="Makela M.R."/>
            <person name="Barry K."/>
            <person name="Chovatia M."/>
            <person name="Clum A."/>
            <person name="Daum C."/>
            <person name="Haridas S."/>
            <person name="He G."/>
            <person name="LaButti K."/>
            <person name="Lipzen A."/>
            <person name="Mondo S."/>
            <person name="Riley R."/>
            <person name="Salamov A."/>
            <person name="Simmons B.A."/>
            <person name="Magnuson J.K."/>
            <person name="Henrissat B."/>
            <person name="Mortensen U.H."/>
            <person name="Larsen T.O."/>
            <person name="Devries R.P."/>
            <person name="Grigoriev I.V."/>
            <person name="Machida M."/>
            <person name="Baker S.E."/>
            <person name="Andersen M.R."/>
        </authorList>
    </citation>
    <scope>NUCLEOTIDE SEQUENCE [LARGE SCALE GENOMIC DNA]</scope>
    <source>
        <strain evidence="4">CBS 121.62</strain>
    </source>
</reference>
<dbReference type="InterPro" id="IPR036908">
    <property type="entry name" value="RlpA-like_sf"/>
</dbReference>
<dbReference type="VEuPathDB" id="FungiDB:F9C07_7448"/>